<dbReference type="EMBL" id="RXGB01056866">
    <property type="protein sequence ID" value="TMW80451.1"/>
    <property type="molecule type" value="Genomic_DNA"/>
</dbReference>
<dbReference type="AlphaFoldDB" id="A0A6N2AH66"/>
<gene>
    <name evidence="1" type="ORF">EJD97_019899</name>
</gene>
<name>A0A6N2AH66_SOLCI</name>
<organism evidence="1">
    <name type="scientific">Solanum chilense</name>
    <name type="common">Tomato</name>
    <name type="synonym">Lycopersicon chilense</name>
    <dbReference type="NCBI Taxonomy" id="4083"/>
    <lineage>
        <taxon>Eukaryota</taxon>
        <taxon>Viridiplantae</taxon>
        <taxon>Streptophyta</taxon>
        <taxon>Embryophyta</taxon>
        <taxon>Tracheophyta</taxon>
        <taxon>Spermatophyta</taxon>
        <taxon>Magnoliopsida</taxon>
        <taxon>eudicotyledons</taxon>
        <taxon>Gunneridae</taxon>
        <taxon>Pentapetalae</taxon>
        <taxon>asterids</taxon>
        <taxon>lamiids</taxon>
        <taxon>Solanales</taxon>
        <taxon>Solanaceae</taxon>
        <taxon>Solanoideae</taxon>
        <taxon>Solaneae</taxon>
        <taxon>Solanum</taxon>
        <taxon>Solanum subgen. Lycopersicon</taxon>
    </lineage>
</organism>
<sequence length="85" mass="10047">MMLNHHQVKFCIPTAKILEVIATKKCLQNFHFKSLEKLANLFSDMLLVYNRLRLMKIIMRVFSTLKKIKSFPMLIFSSLDVIVKF</sequence>
<evidence type="ECO:0000313" key="1">
    <source>
        <dbReference type="EMBL" id="TMW80451.1"/>
    </source>
</evidence>
<proteinExistence type="predicted"/>
<reference evidence="1" key="1">
    <citation type="submission" date="2019-05" db="EMBL/GenBank/DDBJ databases">
        <title>The de novo reference genome and transcriptome assemblies of the wild tomato species Solanum chilense.</title>
        <authorList>
            <person name="Stam R."/>
            <person name="Nosenko T."/>
            <person name="Hoerger A.C."/>
            <person name="Stephan W."/>
            <person name="Seidel M.A."/>
            <person name="Kuhn J.M.M."/>
            <person name="Haberer G."/>
            <person name="Tellier A."/>
        </authorList>
    </citation>
    <scope>NUCLEOTIDE SEQUENCE</scope>
    <source>
        <tissue evidence="1">Mature leaves</tissue>
    </source>
</reference>
<comment type="caution">
    <text evidence="1">The sequence shown here is derived from an EMBL/GenBank/DDBJ whole genome shotgun (WGS) entry which is preliminary data.</text>
</comment>
<accession>A0A6N2AH66</accession>
<protein>
    <submittedName>
        <fullName evidence="1">Uncharacterized protein</fullName>
    </submittedName>
</protein>